<proteinExistence type="predicted"/>
<gene>
    <name evidence="2" type="ORF">GA842_10365</name>
</gene>
<evidence type="ECO:0000256" key="1">
    <source>
        <dbReference type="SAM" id="Phobius"/>
    </source>
</evidence>
<feature type="transmembrane region" description="Helical" evidence="1">
    <location>
        <begin position="12"/>
        <end position="34"/>
    </location>
</feature>
<organism evidence="2 3">
    <name type="scientific">Pediococcus parvulus</name>
    <dbReference type="NCBI Taxonomy" id="54062"/>
    <lineage>
        <taxon>Bacteria</taxon>
        <taxon>Bacillati</taxon>
        <taxon>Bacillota</taxon>
        <taxon>Bacilli</taxon>
        <taxon>Lactobacillales</taxon>
        <taxon>Lactobacillaceae</taxon>
        <taxon>Pediococcus</taxon>
    </lineage>
</organism>
<evidence type="ECO:0000313" key="2">
    <source>
        <dbReference type="EMBL" id="MDV7695240.1"/>
    </source>
</evidence>
<dbReference type="Proteomes" id="UP001275867">
    <property type="component" value="Unassembled WGS sequence"/>
</dbReference>
<keyword evidence="1" id="KW-0472">Membrane</keyword>
<accession>A0AAP5WGW8</accession>
<feature type="transmembrane region" description="Helical" evidence="1">
    <location>
        <begin position="65"/>
        <end position="83"/>
    </location>
</feature>
<dbReference type="AlphaFoldDB" id="A0AAP5WGW8"/>
<feature type="transmembrane region" description="Helical" evidence="1">
    <location>
        <begin position="95"/>
        <end position="118"/>
    </location>
</feature>
<comment type="caution">
    <text evidence="2">The sequence shown here is derived from an EMBL/GenBank/DDBJ whole genome shotgun (WGS) entry which is preliminary data.</text>
</comment>
<dbReference type="EMBL" id="WERX01000051">
    <property type="protein sequence ID" value="MDV7695240.1"/>
    <property type="molecule type" value="Genomic_DNA"/>
</dbReference>
<evidence type="ECO:0000313" key="3">
    <source>
        <dbReference type="Proteomes" id="UP001275867"/>
    </source>
</evidence>
<protein>
    <submittedName>
        <fullName evidence="2">Uncharacterized protein</fullName>
    </submittedName>
</protein>
<sequence length="187" mass="20568">MYSGVSFPTMFMGMMALSFAPIIGVTILLLMTLFRSRKLNLVALIWMILASVTSMPPIYLLSVSMFSVVSVLVCDAYLAVIICNRDRPVKAVNQVALGLIVIFVLCLLSPEISARFAINGYSDPNTAIKTEVQLTSKNNDALQTNGLTTVTPRRPNVEISGVGNINIKIQRIGVFYFSTVGNYSYDW</sequence>
<feature type="transmembrane region" description="Helical" evidence="1">
    <location>
        <begin position="41"/>
        <end position="59"/>
    </location>
</feature>
<keyword evidence="1" id="KW-0812">Transmembrane</keyword>
<name>A0AAP5WGW8_9LACO</name>
<reference evidence="2" key="1">
    <citation type="submission" date="2019-10" db="EMBL/GenBank/DDBJ databases">
        <title>Malate fermentation in French cider.</title>
        <authorList>
            <person name="Cousin F.J."/>
            <person name="Medina Fernandez S."/>
            <person name="Misery B."/>
            <person name="Laplace J.-M."/>
            <person name="Cretenet M."/>
        </authorList>
    </citation>
    <scope>NUCLEOTIDE SEQUENCE</scope>
    <source>
        <strain evidence="2">UCMA15901</strain>
    </source>
</reference>
<keyword evidence="1" id="KW-1133">Transmembrane helix</keyword>